<keyword evidence="3" id="KW-0378">Hydrolase</keyword>
<dbReference type="GO" id="GO:0016787">
    <property type="term" value="F:hydrolase activity"/>
    <property type="evidence" value="ECO:0007669"/>
    <property type="project" value="UniProtKB-KW"/>
</dbReference>
<dbReference type="Pfam" id="PF19313">
    <property type="entry name" value="DUF5916"/>
    <property type="match status" value="1"/>
</dbReference>
<gene>
    <name evidence="3" type="ordered locus">CA2559_08626</name>
</gene>
<organism evidence="3 4">
    <name type="scientific">Croceibacter atlanticus (strain ATCC BAA-628 / JCM 21780 / CIP 108009 / IAM 15332 / KCTC 12090 / HTCC2559)</name>
    <dbReference type="NCBI Taxonomy" id="216432"/>
    <lineage>
        <taxon>Bacteria</taxon>
        <taxon>Pseudomonadati</taxon>
        <taxon>Bacteroidota</taxon>
        <taxon>Flavobacteriia</taxon>
        <taxon>Flavobacteriales</taxon>
        <taxon>Flavobacteriaceae</taxon>
        <taxon>Croceibacter</taxon>
    </lineage>
</organism>
<accession>A3UBT3</accession>
<feature type="domain" description="DUF5916" evidence="2">
    <location>
        <begin position="231"/>
        <end position="806"/>
    </location>
</feature>
<dbReference type="InterPro" id="IPR045670">
    <property type="entry name" value="DUF5916"/>
</dbReference>
<dbReference type="AlphaFoldDB" id="A3UBT3"/>
<dbReference type="EMBL" id="CP002046">
    <property type="protein sequence ID" value="EAP86084.1"/>
    <property type="molecule type" value="Genomic_DNA"/>
</dbReference>
<dbReference type="eggNOG" id="COG2091">
    <property type="taxonomic scope" value="Bacteria"/>
</dbReference>
<keyword evidence="4" id="KW-1185">Reference proteome</keyword>
<feature type="chain" id="PRO_5002660717" evidence="1">
    <location>
        <begin position="20"/>
        <end position="810"/>
    </location>
</feature>
<dbReference type="STRING" id="216432.CA2559_08626"/>
<dbReference type="SUPFAM" id="SSF49344">
    <property type="entry name" value="CBD9-like"/>
    <property type="match status" value="1"/>
</dbReference>
<protein>
    <submittedName>
        <fullName evidence="3">Putative membrane associated hydrolase</fullName>
    </submittedName>
</protein>
<feature type="signal peptide" evidence="1">
    <location>
        <begin position="1"/>
        <end position="19"/>
    </location>
</feature>
<proteinExistence type="predicted"/>
<reference evidence="3 4" key="1">
    <citation type="journal article" date="2010" name="J. Bacteriol.">
        <title>The complete genome sequence of Croceibacter atlanticus HTCC2559T.</title>
        <authorList>
            <person name="Oh H.M."/>
            <person name="Kang I."/>
            <person name="Ferriera S."/>
            <person name="Giovannoni S.J."/>
            <person name="Cho J.C."/>
        </authorList>
    </citation>
    <scope>NUCLEOTIDE SEQUENCE [LARGE SCALE GENOMIC DNA]</scope>
    <source>
        <strain evidence="4">ATCC BAA-628 / HTCC2559 / KCTC 12090</strain>
    </source>
</reference>
<dbReference type="KEGG" id="cat:CA2559_08626"/>
<dbReference type="Proteomes" id="UP000002297">
    <property type="component" value="Chromosome"/>
</dbReference>
<dbReference type="GeneID" id="89453477"/>
<evidence type="ECO:0000313" key="4">
    <source>
        <dbReference type="Proteomes" id="UP000002297"/>
    </source>
</evidence>
<dbReference type="RefSeq" id="WP_013187470.1">
    <property type="nucleotide sequence ID" value="NC_014230.1"/>
</dbReference>
<name>A3UBT3_CROAH</name>
<dbReference type="HOGENOM" id="CLU_016090_0_0_10"/>
<evidence type="ECO:0000259" key="2">
    <source>
        <dbReference type="Pfam" id="PF19313"/>
    </source>
</evidence>
<dbReference type="CDD" id="cd09618">
    <property type="entry name" value="CBM9_like_2"/>
    <property type="match status" value="1"/>
</dbReference>
<evidence type="ECO:0000256" key="1">
    <source>
        <dbReference type="SAM" id="SignalP"/>
    </source>
</evidence>
<keyword evidence="1" id="KW-0732">Signal</keyword>
<dbReference type="OrthoDB" id="9786766at2"/>
<evidence type="ECO:0000313" key="3">
    <source>
        <dbReference type="EMBL" id="EAP86084.1"/>
    </source>
</evidence>
<dbReference type="Gene3D" id="2.60.40.1190">
    <property type="match status" value="1"/>
</dbReference>
<sequence>MNYSLPLFFSLFFISILTAQTEPSKIIVAERISNPPKIDGILDDAVWQTLPIHTDFNMLQPSNEGKAPKTHRTILKMAYDNSAVYFAAYMYDDDPSSIRRQFSQRDEINVQADVISIALNTYNDSINETRFYITSAGTIGDSKVSQNRQDFSYDVVFDAKATINDRGWFAEFKIPYNALRFPEEDIQDWSLNMYRSIIDRNETYTYNYINREVGRETQYNATINGVRDIEPPVRLTFFPFAQGIVTNFDGVTETEFSAGMDLKYGLSDSFTLDMTLIPDFGQVAFDNVRLNLGPFEQTFGENRQFFTEGTELFDKGGIFFSRRIGNGPTRGSRLNANERYIENPQKVNLLNALKISGRTKDKLGIGFLNSITEETRAIIEDTVTNTKREVVVEPLANYNVFVLDQQFNGNSSISLVNTNVTREGDFRDANVSAFVFDTADKNNKFGASGRAIVSNVMDTDGITSGFLSELDIAKIDGNFRYRVGHDFANTTYDINDLGLVFRNNFNNFVAAASYQIFEPTKRFNNYSFSITARHNRLYKPSVQTNNNINVDAYFNTIERFSFGGNVYYDSDTQDYFEPRLPGRFVTYSSSIGGRGWISSDYRKKFALDLSLGFRHFYEDPQDNLSLNVSPRYRFSDKFLLVVSSNYAQNEKEFGYIDNNGDDVFLGQRDRTSLENTISANFNFDPFKALNLRFRNFWSVADYTEDVFFKLNEDGTRSQIAYDTEDSENRDPNTNFNIWNIDLSYSWRFAPGSVATLLYRNQIFNQDDQSTVDYTESLNTLFDQPSLNQLSLRLVYFIDYNNLKNSFGNKA</sequence>